<name>A0A239KPR9_9ACTN</name>
<sequence>MDPISKRHLQVCCGQITVQPGVGGSGLIFGPAIVLPAGC</sequence>
<gene>
    <name evidence="1" type="ORF">SAMN05216276_102817</name>
</gene>
<accession>A0A239KPR9</accession>
<dbReference type="Proteomes" id="UP000198282">
    <property type="component" value="Unassembled WGS sequence"/>
</dbReference>
<organism evidence="1 2">
    <name type="scientific">Streptosporangium subroseum</name>
    <dbReference type="NCBI Taxonomy" id="106412"/>
    <lineage>
        <taxon>Bacteria</taxon>
        <taxon>Bacillati</taxon>
        <taxon>Actinomycetota</taxon>
        <taxon>Actinomycetes</taxon>
        <taxon>Streptosporangiales</taxon>
        <taxon>Streptosporangiaceae</taxon>
        <taxon>Streptosporangium</taxon>
    </lineage>
</organism>
<evidence type="ECO:0000313" key="1">
    <source>
        <dbReference type="EMBL" id="SNT19559.1"/>
    </source>
</evidence>
<reference evidence="1 2" key="1">
    <citation type="submission" date="2017-06" db="EMBL/GenBank/DDBJ databases">
        <authorList>
            <person name="Kim H.J."/>
            <person name="Triplett B.A."/>
        </authorList>
    </citation>
    <scope>NUCLEOTIDE SEQUENCE [LARGE SCALE GENOMIC DNA]</scope>
    <source>
        <strain evidence="1 2">CGMCC 4.2132</strain>
    </source>
</reference>
<keyword evidence="2" id="KW-1185">Reference proteome</keyword>
<dbReference type="AlphaFoldDB" id="A0A239KPR9"/>
<proteinExistence type="predicted"/>
<evidence type="ECO:0000313" key="2">
    <source>
        <dbReference type="Proteomes" id="UP000198282"/>
    </source>
</evidence>
<dbReference type="EMBL" id="FZOD01000028">
    <property type="protein sequence ID" value="SNT19559.1"/>
    <property type="molecule type" value="Genomic_DNA"/>
</dbReference>
<protein>
    <submittedName>
        <fullName evidence="1">Uncharacterized protein</fullName>
    </submittedName>
</protein>